<name>A0A9K3N1Q2_HELAN</name>
<evidence type="ECO:0000313" key="2">
    <source>
        <dbReference type="Proteomes" id="UP000215914"/>
    </source>
</evidence>
<dbReference type="Proteomes" id="UP000215914">
    <property type="component" value="Unassembled WGS sequence"/>
</dbReference>
<dbReference type="EMBL" id="MNCJ02000326">
    <property type="protein sequence ID" value="KAF5783771.1"/>
    <property type="molecule type" value="Genomic_DNA"/>
</dbReference>
<reference evidence="1" key="1">
    <citation type="journal article" date="2017" name="Nature">
        <title>The sunflower genome provides insights into oil metabolism, flowering and Asterid evolution.</title>
        <authorList>
            <person name="Badouin H."/>
            <person name="Gouzy J."/>
            <person name="Grassa C.J."/>
            <person name="Murat F."/>
            <person name="Staton S.E."/>
            <person name="Cottret L."/>
            <person name="Lelandais-Briere C."/>
            <person name="Owens G.L."/>
            <person name="Carrere S."/>
            <person name="Mayjonade B."/>
            <person name="Legrand L."/>
            <person name="Gill N."/>
            <person name="Kane N.C."/>
            <person name="Bowers J.E."/>
            <person name="Hubner S."/>
            <person name="Bellec A."/>
            <person name="Berard A."/>
            <person name="Berges H."/>
            <person name="Blanchet N."/>
            <person name="Boniface M.C."/>
            <person name="Brunel D."/>
            <person name="Catrice O."/>
            <person name="Chaidir N."/>
            <person name="Claudel C."/>
            <person name="Donnadieu C."/>
            <person name="Faraut T."/>
            <person name="Fievet G."/>
            <person name="Helmstetter N."/>
            <person name="King M."/>
            <person name="Knapp S.J."/>
            <person name="Lai Z."/>
            <person name="Le Paslier M.C."/>
            <person name="Lippi Y."/>
            <person name="Lorenzon L."/>
            <person name="Mandel J.R."/>
            <person name="Marage G."/>
            <person name="Marchand G."/>
            <person name="Marquand E."/>
            <person name="Bret-Mestries E."/>
            <person name="Morien E."/>
            <person name="Nambeesan S."/>
            <person name="Nguyen T."/>
            <person name="Pegot-Espagnet P."/>
            <person name="Pouilly N."/>
            <person name="Raftis F."/>
            <person name="Sallet E."/>
            <person name="Schiex T."/>
            <person name="Thomas J."/>
            <person name="Vandecasteele C."/>
            <person name="Vares D."/>
            <person name="Vear F."/>
            <person name="Vautrin S."/>
            <person name="Crespi M."/>
            <person name="Mangin B."/>
            <person name="Burke J.M."/>
            <person name="Salse J."/>
            <person name="Munos S."/>
            <person name="Vincourt P."/>
            <person name="Rieseberg L.H."/>
            <person name="Langlade N.B."/>
        </authorList>
    </citation>
    <scope>NUCLEOTIDE SEQUENCE</scope>
    <source>
        <tissue evidence="1">Leaves</tissue>
    </source>
</reference>
<keyword evidence="2" id="KW-1185">Reference proteome</keyword>
<accession>A0A9K3N1Q2</accession>
<protein>
    <submittedName>
        <fullName evidence="1">Uncharacterized protein</fullName>
    </submittedName>
</protein>
<organism evidence="1 2">
    <name type="scientific">Helianthus annuus</name>
    <name type="common">Common sunflower</name>
    <dbReference type="NCBI Taxonomy" id="4232"/>
    <lineage>
        <taxon>Eukaryota</taxon>
        <taxon>Viridiplantae</taxon>
        <taxon>Streptophyta</taxon>
        <taxon>Embryophyta</taxon>
        <taxon>Tracheophyta</taxon>
        <taxon>Spermatophyta</taxon>
        <taxon>Magnoliopsida</taxon>
        <taxon>eudicotyledons</taxon>
        <taxon>Gunneridae</taxon>
        <taxon>Pentapetalae</taxon>
        <taxon>asterids</taxon>
        <taxon>campanulids</taxon>
        <taxon>Asterales</taxon>
        <taxon>Asteraceae</taxon>
        <taxon>Asteroideae</taxon>
        <taxon>Heliantheae alliance</taxon>
        <taxon>Heliantheae</taxon>
        <taxon>Helianthus</taxon>
    </lineage>
</organism>
<dbReference type="AlphaFoldDB" id="A0A9K3N1Q2"/>
<reference evidence="1" key="2">
    <citation type="submission" date="2020-06" db="EMBL/GenBank/DDBJ databases">
        <title>Helianthus annuus Genome sequencing and assembly Release 2.</title>
        <authorList>
            <person name="Gouzy J."/>
            <person name="Langlade N."/>
            <person name="Munos S."/>
        </authorList>
    </citation>
    <scope>NUCLEOTIDE SEQUENCE</scope>
    <source>
        <tissue evidence="1">Leaves</tissue>
    </source>
</reference>
<gene>
    <name evidence="1" type="ORF">HanXRQr2_Chr11g0511701</name>
</gene>
<evidence type="ECO:0000313" key="1">
    <source>
        <dbReference type="EMBL" id="KAF5783771.1"/>
    </source>
</evidence>
<sequence>MIRSRPITLEPFNMLRVRTDKITSLDNNKRYTRNDISFGTNCRSSVHRLFTRREEANAEIKLDACELAFVTVFHL</sequence>
<comment type="caution">
    <text evidence="1">The sequence shown here is derived from an EMBL/GenBank/DDBJ whole genome shotgun (WGS) entry which is preliminary data.</text>
</comment>
<proteinExistence type="predicted"/>
<dbReference type="Gramene" id="mRNA:HanXRQr2_Chr11g0511701">
    <property type="protein sequence ID" value="CDS:HanXRQr2_Chr11g0511701.1"/>
    <property type="gene ID" value="HanXRQr2_Chr11g0511701"/>
</dbReference>